<dbReference type="RefSeq" id="WP_138216590.1">
    <property type="nucleotide sequence ID" value="NZ_VASG01000009.1"/>
</dbReference>
<feature type="compositionally biased region" description="Polar residues" evidence="1">
    <location>
        <begin position="76"/>
        <end position="91"/>
    </location>
</feature>
<dbReference type="Proteomes" id="UP000307510">
    <property type="component" value="Unassembled WGS sequence"/>
</dbReference>
<name>A0A5R8ZWV7_PSENT</name>
<evidence type="ECO:0000256" key="2">
    <source>
        <dbReference type="SAM" id="SignalP"/>
    </source>
</evidence>
<comment type="caution">
    <text evidence="3">The sequence shown here is derived from an EMBL/GenBank/DDBJ whole genome shotgun (WGS) entry which is preliminary data.</text>
</comment>
<sequence length="103" mass="10704">MKSLLIAVSLMIPASLCVMQPAFAAIPMLNYDCPNDIQIHTDENGPVYINGQEAKVTQNTDSTVVAKGEGVTVQISSNDDGTVSVSYTGPNGDSGVCDPAEGD</sequence>
<evidence type="ECO:0000313" key="4">
    <source>
        <dbReference type="Proteomes" id="UP000307510"/>
    </source>
</evidence>
<reference evidence="3 4" key="1">
    <citation type="submission" date="2019-05" db="EMBL/GenBank/DDBJ databases">
        <authorList>
            <person name="Moore K."/>
            <person name="O'Neill P."/>
            <person name="Farbos A."/>
            <person name="Studholme D.J."/>
        </authorList>
    </citation>
    <scope>NUCLEOTIDE SEQUENCE [LARGE SCALE GENOMIC DNA]</scope>
    <source>
        <strain evidence="3 4">DSM 9128</strain>
    </source>
</reference>
<feature type="region of interest" description="Disordered" evidence="1">
    <location>
        <begin position="76"/>
        <end position="103"/>
    </location>
</feature>
<feature type="signal peptide" evidence="2">
    <location>
        <begin position="1"/>
        <end position="24"/>
    </location>
</feature>
<proteinExistence type="predicted"/>
<accession>A0A5R8ZWV7</accession>
<reference evidence="4" key="2">
    <citation type="submission" date="2019-06" db="EMBL/GenBank/DDBJ databases">
        <title>AzeR, a transcriptional regulator that responds to azelaic acid in Pseudomonas nitroreducens.</title>
        <authorList>
            <person name="Bez C."/>
            <person name="Javvadi S.G."/>
            <person name="Bertani I."/>
            <person name="Devescovi G."/>
            <person name="Studholme D.J."/>
            <person name="Geller A."/>
            <person name="Levy A."/>
            <person name="Venturi V."/>
        </authorList>
    </citation>
    <scope>NUCLEOTIDE SEQUENCE [LARGE SCALE GENOMIC DNA]</scope>
    <source>
        <strain evidence="4">DSM 9128</strain>
    </source>
</reference>
<keyword evidence="2" id="KW-0732">Signal</keyword>
<evidence type="ECO:0000256" key="1">
    <source>
        <dbReference type="SAM" id="MobiDB-lite"/>
    </source>
</evidence>
<gene>
    <name evidence="3" type="ORF">FEA48_27260</name>
</gene>
<feature type="chain" id="PRO_5024291254" evidence="2">
    <location>
        <begin position="25"/>
        <end position="103"/>
    </location>
</feature>
<evidence type="ECO:0000313" key="3">
    <source>
        <dbReference type="EMBL" id="TLP70006.1"/>
    </source>
</evidence>
<protein>
    <submittedName>
        <fullName evidence="3">Uncharacterized protein</fullName>
    </submittedName>
</protein>
<organism evidence="3 4">
    <name type="scientific">Pseudomonas nitroreducens</name>
    <dbReference type="NCBI Taxonomy" id="46680"/>
    <lineage>
        <taxon>Bacteria</taxon>
        <taxon>Pseudomonadati</taxon>
        <taxon>Pseudomonadota</taxon>
        <taxon>Gammaproteobacteria</taxon>
        <taxon>Pseudomonadales</taxon>
        <taxon>Pseudomonadaceae</taxon>
        <taxon>Pseudomonas</taxon>
    </lineage>
</organism>
<dbReference type="EMBL" id="VASG01000009">
    <property type="protein sequence ID" value="TLP70006.1"/>
    <property type="molecule type" value="Genomic_DNA"/>
</dbReference>
<dbReference type="AlphaFoldDB" id="A0A5R8ZWV7"/>